<organism evidence="2 3">
    <name type="scientific">Glomus cerebriforme</name>
    <dbReference type="NCBI Taxonomy" id="658196"/>
    <lineage>
        <taxon>Eukaryota</taxon>
        <taxon>Fungi</taxon>
        <taxon>Fungi incertae sedis</taxon>
        <taxon>Mucoromycota</taxon>
        <taxon>Glomeromycotina</taxon>
        <taxon>Glomeromycetes</taxon>
        <taxon>Glomerales</taxon>
        <taxon>Glomeraceae</taxon>
        <taxon>Glomus</taxon>
    </lineage>
</organism>
<keyword evidence="1" id="KW-1133">Transmembrane helix</keyword>
<accession>A0A397TAD5</accession>
<gene>
    <name evidence="2" type="ORF">C1645_689177</name>
</gene>
<reference evidence="2 3" key="1">
    <citation type="submission" date="2018-06" db="EMBL/GenBank/DDBJ databases">
        <title>Comparative genomics reveals the genomic features of Rhizophagus irregularis, R. cerebriforme, R. diaphanum and Gigaspora rosea, and their symbiotic lifestyle signature.</title>
        <authorList>
            <person name="Morin E."/>
            <person name="San Clemente H."/>
            <person name="Chen E.C.H."/>
            <person name="De La Providencia I."/>
            <person name="Hainaut M."/>
            <person name="Kuo A."/>
            <person name="Kohler A."/>
            <person name="Murat C."/>
            <person name="Tang N."/>
            <person name="Roy S."/>
            <person name="Loubradou J."/>
            <person name="Henrissat B."/>
            <person name="Grigoriev I.V."/>
            <person name="Corradi N."/>
            <person name="Roux C."/>
            <person name="Martin F.M."/>
        </authorList>
    </citation>
    <scope>NUCLEOTIDE SEQUENCE [LARGE SCALE GENOMIC DNA]</scope>
    <source>
        <strain evidence="2 3">DAOM 227022</strain>
    </source>
</reference>
<dbReference type="InterPro" id="IPR018786">
    <property type="entry name" value="Mit_KHE1"/>
</dbReference>
<keyword evidence="1" id="KW-0812">Transmembrane</keyword>
<proteinExistence type="predicted"/>
<sequence>MKIFAIPIIKNQTTYYCHHKPKVSTLLTKITNYAAKKWDELSNADKKSLKGRIYLGGQKLLDKMDYQEYFLKGVPMREERGDDKSSVPLLYPSNVITSEQIVDNLQRLLERRSPYHRKYMIYSALFIPLSATFTIVPIIPNIPLFYNLFRLYSHYKGKYGNSFQSLKNFKNIFNDT</sequence>
<dbReference type="GO" id="GO:0006813">
    <property type="term" value="P:potassium ion transport"/>
    <property type="evidence" value="ECO:0007669"/>
    <property type="project" value="TreeGrafter"/>
</dbReference>
<name>A0A397TAD5_9GLOM</name>
<dbReference type="PANTHER" id="PTHR28062">
    <property type="entry name" value="K+-H+ EXCHANGE-LIKE PROTEIN"/>
    <property type="match status" value="1"/>
</dbReference>
<feature type="transmembrane region" description="Helical" evidence="1">
    <location>
        <begin position="119"/>
        <end position="139"/>
    </location>
</feature>
<dbReference type="AlphaFoldDB" id="A0A397TAD5"/>
<keyword evidence="3" id="KW-1185">Reference proteome</keyword>
<evidence type="ECO:0000256" key="1">
    <source>
        <dbReference type="SAM" id="Phobius"/>
    </source>
</evidence>
<dbReference type="GO" id="GO:1902600">
    <property type="term" value="P:proton transmembrane transport"/>
    <property type="evidence" value="ECO:0007669"/>
    <property type="project" value="TreeGrafter"/>
</dbReference>
<keyword evidence="1" id="KW-0472">Membrane</keyword>
<comment type="caution">
    <text evidence="2">The sequence shown here is derived from an EMBL/GenBank/DDBJ whole genome shotgun (WGS) entry which is preliminary data.</text>
</comment>
<evidence type="ECO:0000313" key="2">
    <source>
        <dbReference type="EMBL" id="RIA95230.1"/>
    </source>
</evidence>
<protein>
    <submittedName>
        <fullName evidence="2">Mitochondrial K+-H+ exchange-related-domain-containing protein</fullName>
    </submittedName>
</protein>
<dbReference type="EMBL" id="QKYT01000065">
    <property type="protein sequence ID" value="RIA95230.1"/>
    <property type="molecule type" value="Genomic_DNA"/>
</dbReference>
<evidence type="ECO:0000313" key="3">
    <source>
        <dbReference type="Proteomes" id="UP000265703"/>
    </source>
</evidence>
<dbReference type="OrthoDB" id="5562676at2759"/>
<dbReference type="GO" id="GO:0005743">
    <property type="term" value="C:mitochondrial inner membrane"/>
    <property type="evidence" value="ECO:0007669"/>
    <property type="project" value="TreeGrafter"/>
</dbReference>
<dbReference type="Pfam" id="PF10173">
    <property type="entry name" value="Mit_KHE1"/>
    <property type="match status" value="1"/>
</dbReference>
<dbReference type="PANTHER" id="PTHR28062:SF1">
    <property type="entry name" value="TRANSMEMBRANE PROTEIN"/>
    <property type="match status" value="1"/>
</dbReference>
<dbReference type="Proteomes" id="UP000265703">
    <property type="component" value="Unassembled WGS sequence"/>
</dbReference>